<proteinExistence type="predicted"/>
<accession>A0ABN2L8W5</accession>
<protein>
    <recommendedName>
        <fullName evidence="3">Methyl-accepting chemotaxis protein</fullName>
    </recommendedName>
</protein>
<name>A0ABN2L8W5_9MICO</name>
<evidence type="ECO:0000313" key="2">
    <source>
        <dbReference type="Proteomes" id="UP001501475"/>
    </source>
</evidence>
<sequence length="108" mass="11159">MSQLQPYTGGGAVSSPLSRQGRAIGRIVGGAELATVRVVAAVHVQQARLDALDQVTSRAMQGVALVAQAEAQLAEAVPHAAGRIRHIANAHTMVLAGEVASFSRRLPS</sequence>
<dbReference type="RefSeq" id="WP_344069708.1">
    <property type="nucleotide sequence ID" value="NZ_BAAAPN010000107.1"/>
</dbReference>
<evidence type="ECO:0008006" key="3">
    <source>
        <dbReference type="Google" id="ProtNLM"/>
    </source>
</evidence>
<keyword evidence="2" id="KW-1185">Reference proteome</keyword>
<dbReference type="Proteomes" id="UP001501475">
    <property type="component" value="Unassembled WGS sequence"/>
</dbReference>
<comment type="caution">
    <text evidence="1">The sequence shown here is derived from an EMBL/GenBank/DDBJ whole genome shotgun (WGS) entry which is preliminary data.</text>
</comment>
<organism evidence="1 2">
    <name type="scientific">Nostocoides vanveenii</name>
    <dbReference type="NCBI Taxonomy" id="330835"/>
    <lineage>
        <taxon>Bacteria</taxon>
        <taxon>Bacillati</taxon>
        <taxon>Actinomycetota</taxon>
        <taxon>Actinomycetes</taxon>
        <taxon>Micrococcales</taxon>
        <taxon>Intrasporangiaceae</taxon>
        <taxon>Nostocoides</taxon>
    </lineage>
</organism>
<gene>
    <name evidence="1" type="ORF">GCM10009810_38970</name>
</gene>
<dbReference type="EMBL" id="BAAAPN010000107">
    <property type="protein sequence ID" value="GAA1778224.1"/>
    <property type="molecule type" value="Genomic_DNA"/>
</dbReference>
<evidence type="ECO:0000313" key="1">
    <source>
        <dbReference type="EMBL" id="GAA1778224.1"/>
    </source>
</evidence>
<reference evidence="1 2" key="1">
    <citation type="journal article" date="2019" name="Int. J. Syst. Evol. Microbiol.">
        <title>The Global Catalogue of Microorganisms (GCM) 10K type strain sequencing project: providing services to taxonomists for standard genome sequencing and annotation.</title>
        <authorList>
            <consortium name="The Broad Institute Genomics Platform"/>
            <consortium name="The Broad Institute Genome Sequencing Center for Infectious Disease"/>
            <person name="Wu L."/>
            <person name="Ma J."/>
        </authorList>
    </citation>
    <scope>NUCLEOTIDE SEQUENCE [LARGE SCALE GENOMIC DNA]</scope>
    <source>
        <strain evidence="1 2">JCM 15591</strain>
    </source>
</reference>